<dbReference type="GO" id="GO:0016151">
    <property type="term" value="F:nickel cation binding"/>
    <property type="evidence" value="ECO:0007669"/>
    <property type="project" value="UniProtKB-UniRule"/>
</dbReference>
<dbReference type="PIRSF" id="PIRSF004761">
    <property type="entry name" value="Hydrgn_mat_HypA"/>
    <property type="match status" value="1"/>
</dbReference>
<dbReference type="GO" id="GO:0051604">
    <property type="term" value="P:protein maturation"/>
    <property type="evidence" value="ECO:0007669"/>
    <property type="project" value="InterPro"/>
</dbReference>
<dbReference type="GO" id="GO:0008270">
    <property type="term" value="F:zinc ion binding"/>
    <property type="evidence" value="ECO:0007669"/>
    <property type="project" value="UniProtKB-UniRule"/>
</dbReference>
<evidence type="ECO:0000256" key="1">
    <source>
        <dbReference type="ARBA" id="ARBA00010748"/>
    </source>
</evidence>
<dbReference type="RefSeq" id="WP_008700798.1">
    <property type="nucleotide sequence ID" value="NZ_ANOG01000651.1"/>
</dbReference>
<feature type="binding site" evidence="5">
    <location>
        <position position="73"/>
    </location>
    <ligand>
        <name>Zn(2+)</name>
        <dbReference type="ChEBI" id="CHEBI:29105"/>
    </ligand>
</feature>
<comment type="caution">
    <text evidence="6">The sequence shown here is derived from an EMBL/GenBank/DDBJ whole genome shotgun (WGS) entry which is preliminary data.</text>
</comment>
<evidence type="ECO:0000256" key="3">
    <source>
        <dbReference type="ARBA" id="ARBA00022723"/>
    </source>
</evidence>
<dbReference type="Proteomes" id="UP000011991">
    <property type="component" value="Unassembled WGS sequence"/>
</dbReference>
<accession>M5RX62</accession>
<keyword evidence="2 5" id="KW-0533">Nickel</keyword>
<comment type="function">
    <text evidence="5">Involved in the maturation of [NiFe] hydrogenases. Required for nickel insertion into the metal center of the hydrogenase.</text>
</comment>
<evidence type="ECO:0000256" key="2">
    <source>
        <dbReference type="ARBA" id="ARBA00022596"/>
    </source>
</evidence>
<evidence type="ECO:0000313" key="6">
    <source>
        <dbReference type="EMBL" id="EMI18534.1"/>
    </source>
</evidence>
<dbReference type="AlphaFoldDB" id="M5RX62"/>
<comment type="similarity">
    <text evidence="1 5">Belongs to the HypA/HybF family.</text>
</comment>
<name>M5RX62_9BACT</name>
<dbReference type="EMBL" id="ANOG01000651">
    <property type="protein sequence ID" value="EMI18534.1"/>
    <property type="molecule type" value="Genomic_DNA"/>
</dbReference>
<feature type="binding site" evidence="5">
    <location>
        <position position="2"/>
    </location>
    <ligand>
        <name>Ni(2+)</name>
        <dbReference type="ChEBI" id="CHEBI:49786"/>
    </ligand>
</feature>
<reference evidence="6 7" key="1">
    <citation type="journal article" date="2013" name="Mar. Genomics">
        <title>Expression of sulfatases in Rhodopirellula baltica and the diversity of sulfatases in the genus Rhodopirellula.</title>
        <authorList>
            <person name="Wegner C.E."/>
            <person name="Richter-Heitmann T."/>
            <person name="Klindworth A."/>
            <person name="Klockow C."/>
            <person name="Richter M."/>
            <person name="Achstetter T."/>
            <person name="Glockner F.O."/>
            <person name="Harder J."/>
        </authorList>
    </citation>
    <scope>NUCLEOTIDE SEQUENCE [LARGE SCALE GENOMIC DNA]</scope>
    <source>
        <strain evidence="6 7">SM1</strain>
    </source>
</reference>
<dbReference type="InterPro" id="IPR000688">
    <property type="entry name" value="HypA/HybF"/>
</dbReference>
<dbReference type="PANTHER" id="PTHR34535">
    <property type="entry name" value="HYDROGENASE MATURATION FACTOR HYPA"/>
    <property type="match status" value="1"/>
</dbReference>
<protein>
    <recommendedName>
        <fullName evidence="5">Hydrogenase maturation factor HypA</fullName>
    </recommendedName>
</protein>
<gene>
    <name evidence="5" type="primary">hypA</name>
    <name evidence="6" type="ORF">RMSM_04538</name>
</gene>
<dbReference type="OrthoDB" id="9800361at2"/>
<feature type="binding site" evidence="5">
    <location>
        <position position="93"/>
    </location>
    <ligand>
        <name>Zn(2+)</name>
        <dbReference type="ChEBI" id="CHEBI:29105"/>
    </ligand>
</feature>
<dbReference type="Gene3D" id="3.30.2320.80">
    <property type="match status" value="1"/>
</dbReference>
<dbReference type="InterPro" id="IPR020538">
    <property type="entry name" value="Hydgase_Ni_incorp_HypA/HybF_CS"/>
</dbReference>
<organism evidence="6 7">
    <name type="scientific">Rhodopirellula maiorica SM1</name>
    <dbReference type="NCBI Taxonomy" id="1265738"/>
    <lineage>
        <taxon>Bacteria</taxon>
        <taxon>Pseudomonadati</taxon>
        <taxon>Planctomycetota</taxon>
        <taxon>Planctomycetia</taxon>
        <taxon>Pirellulales</taxon>
        <taxon>Pirellulaceae</taxon>
        <taxon>Novipirellula</taxon>
    </lineage>
</organism>
<dbReference type="Pfam" id="PF01155">
    <property type="entry name" value="HypA"/>
    <property type="match status" value="1"/>
</dbReference>
<evidence type="ECO:0000313" key="7">
    <source>
        <dbReference type="Proteomes" id="UP000011991"/>
    </source>
</evidence>
<keyword evidence="3 5" id="KW-0479">Metal-binding</keyword>
<keyword evidence="4 5" id="KW-0862">Zinc</keyword>
<proteinExistence type="inferred from homology"/>
<evidence type="ECO:0000256" key="5">
    <source>
        <dbReference type="HAMAP-Rule" id="MF_00213"/>
    </source>
</evidence>
<dbReference type="PATRIC" id="fig|1265738.3.peg.4557"/>
<keyword evidence="7" id="KW-1185">Reference proteome</keyword>
<feature type="binding site" evidence="5">
    <location>
        <position position="90"/>
    </location>
    <ligand>
        <name>Zn(2+)</name>
        <dbReference type="ChEBI" id="CHEBI:29105"/>
    </ligand>
</feature>
<dbReference type="HAMAP" id="MF_00213">
    <property type="entry name" value="HypA_HybF"/>
    <property type="match status" value="1"/>
</dbReference>
<sequence length="120" mass="13106">MHELSIAMSIIDIAAETSRTHDDARVIAVHLKIGRMSGVVIDALLSAFTIAKEDTVLANAKLMIEDLPVKVRCPKCQCERLADSIQCLCCSVCRTVSAEITQGDELDVVAVELEPLEIRQ</sequence>
<feature type="binding site" evidence="5">
    <location>
        <position position="76"/>
    </location>
    <ligand>
        <name>Zn(2+)</name>
        <dbReference type="ChEBI" id="CHEBI:29105"/>
    </ligand>
</feature>
<evidence type="ECO:0000256" key="4">
    <source>
        <dbReference type="ARBA" id="ARBA00022833"/>
    </source>
</evidence>
<dbReference type="PROSITE" id="PS01249">
    <property type="entry name" value="HYPA"/>
    <property type="match status" value="1"/>
</dbReference>
<dbReference type="PANTHER" id="PTHR34535:SF3">
    <property type="entry name" value="HYDROGENASE MATURATION FACTOR HYPA"/>
    <property type="match status" value="1"/>
</dbReference>